<evidence type="ECO:0000256" key="4">
    <source>
        <dbReference type="ARBA" id="ARBA00022679"/>
    </source>
</evidence>
<keyword evidence="6" id="KW-0133">Cell shape</keyword>
<evidence type="ECO:0000313" key="15">
    <source>
        <dbReference type="Proteomes" id="UP000442694"/>
    </source>
</evidence>
<dbReference type="GO" id="GO:0008360">
    <property type="term" value="P:regulation of cell shape"/>
    <property type="evidence" value="ECO:0007669"/>
    <property type="project" value="UniProtKB-KW"/>
</dbReference>
<evidence type="ECO:0000256" key="7">
    <source>
        <dbReference type="ARBA" id="ARBA00022984"/>
    </source>
</evidence>
<dbReference type="InterPro" id="IPR023346">
    <property type="entry name" value="Lysozyme-like_dom_sf"/>
</dbReference>
<dbReference type="GO" id="GO:0071555">
    <property type="term" value="P:cell wall organization"/>
    <property type="evidence" value="ECO:0007669"/>
    <property type="project" value="UniProtKB-KW"/>
</dbReference>
<dbReference type="InterPro" id="IPR011812">
    <property type="entry name" value="Pep_trsgly"/>
</dbReference>
<dbReference type="PANTHER" id="PTHR30400:SF0">
    <property type="entry name" value="BIOSYNTHETIC PEPTIDOGLYCAN TRANSGLYCOSYLASE"/>
    <property type="match status" value="1"/>
</dbReference>
<feature type="region of interest" description="Disordered" evidence="11">
    <location>
        <begin position="267"/>
        <end position="286"/>
    </location>
</feature>
<dbReference type="PANTHER" id="PTHR30400">
    <property type="entry name" value="MONOFUNCTIONAL BIOSYNTHETIC PEPTIDOGLYCAN TRANSGLYCOSYLASE"/>
    <property type="match status" value="1"/>
</dbReference>
<dbReference type="Pfam" id="PF00912">
    <property type="entry name" value="Transgly"/>
    <property type="match status" value="1"/>
</dbReference>
<evidence type="ECO:0000256" key="6">
    <source>
        <dbReference type="ARBA" id="ARBA00022960"/>
    </source>
</evidence>
<evidence type="ECO:0000256" key="9">
    <source>
        <dbReference type="ARBA" id="ARBA00023136"/>
    </source>
</evidence>
<sequence length="286" mass="33080">MKVFSFTFCFIQLPLFCFVVFLLWFIPWVFLLYSGILMYFPYEADGNSRYIRVTGPIVGLFSNTWAEYKDIPHTCKAALIASEDNRFYQHNGVDFESLKSSFLFNQKVGKRKRGGSTITQQLVKNAFLSRNKNYLRKSRELIGAFILDGIMLKENQLEWYFNVVEFGPKVYGLENAAQKYFKIEAKKLSPSQCISLVAIIPSPRKWNQSIVNKKPTQFFVQRYNKILSTIQKMDLLSKKEILLAQNSWFGIQRVGLETNSTRKINVNGNAVKSDESTEDVDSEDDE</sequence>
<dbReference type="Gene3D" id="1.10.3810.10">
    <property type="entry name" value="Biosynthetic peptidoglycan transglycosylase-like"/>
    <property type="match status" value="1"/>
</dbReference>
<dbReference type="GO" id="GO:0009252">
    <property type="term" value="P:peptidoglycan biosynthetic process"/>
    <property type="evidence" value="ECO:0007669"/>
    <property type="project" value="UniProtKB-KW"/>
</dbReference>
<dbReference type="SUPFAM" id="SSF53955">
    <property type="entry name" value="Lysozyme-like"/>
    <property type="match status" value="1"/>
</dbReference>
<evidence type="ECO:0000256" key="2">
    <source>
        <dbReference type="ARBA" id="ARBA00022519"/>
    </source>
</evidence>
<proteinExistence type="predicted"/>
<evidence type="ECO:0000256" key="11">
    <source>
        <dbReference type="SAM" id="MobiDB-lite"/>
    </source>
</evidence>
<dbReference type="AlphaFoldDB" id="A0A833N0L4"/>
<evidence type="ECO:0000256" key="8">
    <source>
        <dbReference type="ARBA" id="ARBA00022989"/>
    </source>
</evidence>
<keyword evidence="5 12" id="KW-0812">Transmembrane</keyword>
<organism evidence="14 15">
    <name type="scientific">Fluviispira multicolorata</name>
    <dbReference type="NCBI Taxonomy" id="2654512"/>
    <lineage>
        <taxon>Bacteria</taxon>
        <taxon>Pseudomonadati</taxon>
        <taxon>Bdellovibrionota</taxon>
        <taxon>Oligoflexia</taxon>
        <taxon>Silvanigrellales</taxon>
        <taxon>Silvanigrellaceae</taxon>
        <taxon>Fluviispira</taxon>
    </lineage>
</organism>
<dbReference type="EMBL" id="WFLN01000008">
    <property type="protein sequence ID" value="KAB8029046.1"/>
    <property type="molecule type" value="Genomic_DNA"/>
</dbReference>
<keyword evidence="2" id="KW-0997">Cell inner membrane</keyword>
<dbReference type="InterPro" id="IPR001264">
    <property type="entry name" value="Glyco_trans_51"/>
</dbReference>
<keyword evidence="8 12" id="KW-1133">Transmembrane helix</keyword>
<dbReference type="GO" id="GO:0016020">
    <property type="term" value="C:membrane"/>
    <property type="evidence" value="ECO:0007669"/>
    <property type="project" value="InterPro"/>
</dbReference>
<feature type="domain" description="Glycosyl transferase family 51" evidence="13">
    <location>
        <begin position="63"/>
        <end position="229"/>
    </location>
</feature>
<dbReference type="RefSeq" id="WP_152213387.1">
    <property type="nucleotide sequence ID" value="NZ_WFLN01000008.1"/>
</dbReference>
<gene>
    <name evidence="14" type="ORF">GCL57_10925</name>
</gene>
<evidence type="ECO:0000256" key="5">
    <source>
        <dbReference type="ARBA" id="ARBA00022692"/>
    </source>
</evidence>
<keyword evidence="9 12" id="KW-0472">Membrane</keyword>
<evidence type="ECO:0000256" key="1">
    <source>
        <dbReference type="ARBA" id="ARBA00022475"/>
    </source>
</evidence>
<keyword evidence="1" id="KW-1003">Cell membrane</keyword>
<keyword evidence="7" id="KW-0573">Peptidoglycan synthesis</keyword>
<dbReference type="Proteomes" id="UP000442694">
    <property type="component" value="Unassembled WGS sequence"/>
</dbReference>
<dbReference type="InterPro" id="IPR036950">
    <property type="entry name" value="PBP_transglycosylase"/>
</dbReference>
<name>A0A833N0L4_9BACT</name>
<protein>
    <recommendedName>
        <fullName evidence="13">Glycosyl transferase family 51 domain-containing protein</fullName>
    </recommendedName>
</protein>
<accession>A0A833N0L4</accession>
<evidence type="ECO:0000259" key="13">
    <source>
        <dbReference type="Pfam" id="PF00912"/>
    </source>
</evidence>
<evidence type="ECO:0000256" key="3">
    <source>
        <dbReference type="ARBA" id="ARBA00022676"/>
    </source>
</evidence>
<keyword evidence="15" id="KW-1185">Reference proteome</keyword>
<evidence type="ECO:0000256" key="10">
    <source>
        <dbReference type="ARBA" id="ARBA00023316"/>
    </source>
</evidence>
<keyword evidence="4" id="KW-0808">Transferase</keyword>
<evidence type="ECO:0000313" key="14">
    <source>
        <dbReference type="EMBL" id="KAB8029046.1"/>
    </source>
</evidence>
<feature type="transmembrane region" description="Helical" evidence="12">
    <location>
        <begin position="12"/>
        <end position="40"/>
    </location>
</feature>
<evidence type="ECO:0000256" key="12">
    <source>
        <dbReference type="SAM" id="Phobius"/>
    </source>
</evidence>
<keyword evidence="10" id="KW-0961">Cell wall biogenesis/degradation</keyword>
<comment type="caution">
    <text evidence="14">The sequence shown here is derived from an EMBL/GenBank/DDBJ whole genome shotgun (WGS) entry which is preliminary data.</text>
</comment>
<keyword evidence="3" id="KW-0328">Glycosyltransferase</keyword>
<reference evidence="14 15" key="1">
    <citation type="submission" date="2019-10" db="EMBL/GenBank/DDBJ databases">
        <title>New genus of Silvanigrellaceae.</title>
        <authorList>
            <person name="Pitt A."/>
            <person name="Hahn M.W."/>
        </authorList>
    </citation>
    <scope>NUCLEOTIDE SEQUENCE [LARGE SCALE GENOMIC DNA]</scope>
    <source>
        <strain evidence="14 15">33A1-SZDP</strain>
    </source>
</reference>
<dbReference type="GO" id="GO:0009274">
    <property type="term" value="C:peptidoglycan-based cell wall"/>
    <property type="evidence" value="ECO:0007669"/>
    <property type="project" value="InterPro"/>
</dbReference>
<feature type="compositionally biased region" description="Acidic residues" evidence="11">
    <location>
        <begin position="276"/>
        <end position="286"/>
    </location>
</feature>
<dbReference type="GO" id="GO:0016763">
    <property type="term" value="F:pentosyltransferase activity"/>
    <property type="evidence" value="ECO:0007669"/>
    <property type="project" value="InterPro"/>
</dbReference>